<evidence type="ECO:0000313" key="4">
    <source>
        <dbReference type="Proteomes" id="UP000004459"/>
    </source>
</evidence>
<sequence>MLAQAREISQILLNAPFRFLIFEVPMNKILSYVRRCVEDYDMIQAGDRVAVGVSGGKDSLTLLVALARLREFYPKPFTVEAYTLDMGHVDGGEGMDFTGVEALCRELDVPFTLLHSEIHHIIFDLRKEKNPCSMCAKMRRGALHNALREHGVTKIALGHHFDDAVETFFLSLFYEGRLSCFQPVTYLDRTGITQIRPLLYCGEGMLRNAAERNHLPVVFNPCPADGNTKRQEVKELIKSLDKQYPGLKSRVFGAMQGLPLPAWGPVEHRRVPLPDGR</sequence>
<dbReference type="AlphaFoldDB" id="G9YW63"/>
<feature type="domain" description="tRNA(Ile)-lysidine/2-thiocytidine synthase N-terminal" evidence="2">
    <location>
        <begin position="49"/>
        <end position="222"/>
    </location>
</feature>
<name>G9YW63_FLAPL</name>
<dbReference type="PANTHER" id="PTHR43686">
    <property type="entry name" value="SULFURTRANSFERASE-RELATED"/>
    <property type="match status" value="1"/>
</dbReference>
<evidence type="ECO:0000259" key="2">
    <source>
        <dbReference type="Pfam" id="PF01171"/>
    </source>
</evidence>
<dbReference type="InterPro" id="IPR035107">
    <property type="entry name" value="tRNA_thiolation_TtcA_Ctu1"/>
</dbReference>
<evidence type="ECO:0000313" key="3">
    <source>
        <dbReference type="EMBL" id="EHM39391.1"/>
    </source>
</evidence>
<accession>G9YW63</accession>
<reference evidence="3 4" key="1">
    <citation type="submission" date="2011-08" db="EMBL/GenBank/DDBJ databases">
        <authorList>
            <person name="Weinstock G."/>
            <person name="Sodergren E."/>
            <person name="Clifton S."/>
            <person name="Fulton L."/>
            <person name="Fulton B."/>
            <person name="Courtney L."/>
            <person name="Fronick C."/>
            <person name="Harrison M."/>
            <person name="Strong C."/>
            <person name="Farmer C."/>
            <person name="Delahaunty K."/>
            <person name="Markovic C."/>
            <person name="Hall O."/>
            <person name="Minx P."/>
            <person name="Tomlinson C."/>
            <person name="Mitreva M."/>
            <person name="Hou S."/>
            <person name="Chen J."/>
            <person name="Wollam A."/>
            <person name="Pepin K.H."/>
            <person name="Johnson M."/>
            <person name="Bhonagiri V."/>
            <person name="Zhang X."/>
            <person name="Suruliraj S."/>
            <person name="Warren W."/>
            <person name="Chinwalla A."/>
            <person name="Mardis E.R."/>
            <person name="Wilson R.K."/>
        </authorList>
    </citation>
    <scope>NUCLEOTIDE SEQUENCE [LARGE SCALE GENOMIC DNA]</scope>
    <source>
        <strain evidence="3 4">ATCC 29863</strain>
    </source>
</reference>
<gene>
    <name evidence="3" type="ORF">HMPREF0372_03779</name>
</gene>
<dbReference type="Proteomes" id="UP000004459">
    <property type="component" value="Unassembled WGS sequence"/>
</dbReference>
<dbReference type="Pfam" id="PF01171">
    <property type="entry name" value="ATP_bind_3"/>
    <property type="match status" value="1"/>
</dbReference>
<keyword evidence="1" id="KW-0808">Transferase</keyword>
<organism evidence="3 4">
    <name type="scientific">Flavonifractor plautii ATCC 29863</name>
    <dbReference type="NCBI Taxonomy" id="411475"/>
    <lineage>
        <taxon>Bacteria</taxon>
        <taxon>Bacillati</taxon>
        <taxon>Bacillota</taxon>
        <taxon>Clostridia</taxon>
        <taxon>Eubacteriales</taxon>
        <taxon>Oscillospiraceae</taxon>
        <taxon>Flavonifractor</taxon>
    </lineage>
</organism>
<dbReference type="CDD" id="cd24138">
    <property type="entry name" value="TtcA-like"/>
    <property type="match status" value="1"/>
</dbReference>
<dbReference type="EMBL" id="AGCK01000309">
    <property type="protein sequence ID" value="EHM39391.1"/>
    <property type="molecule type" value="Genomic_DNA"/>
</dbReference>
<dbReference type="STRING" id="292800.A4U99_02090"/>
<dbReference type="HOGENOM" id="CLU_026481_5_2_9"/>
<dbReference type="GO" id="GO:0016740">
    <property type="term" value="F:transferase activity"/>
    <property type="evidence" value="ECO:0007669"/>
    <property type="project" value="UniProtKB-KW"/>
</dbReference>
<dbReference type="InterPro" id="IPR011063">
    <property type="entry name" value="TilS/TtcA_N"/>
</dbReference>
<comment type="caution">
    <text evidence="3">The sequence shown here is derived from an EMBL/GenBank/DDBJ whole genome shotgun (WGS) entry which is preliminary data.</text>
</comment>
<dbReference type="PANTHER" id="PTHR43686:SF1">
    <property type="entry name" value="AMINOTRAN_5 DOMAIN-CONTAINING PROTEIN"/>
    <property type="match status" value="1"/>
</dbReference>
<evidence type="ECO:0000256" key="1">
    <source>
        <dbReference type="ARBA" id="ARBA00022679"/>
    </source>
</evidence>
<dbReference type="GO" id="GO:0008033">
    <property type="term" value="P:tRNA processing"/>
    <property type="evidence" value="ECO:0007669"/>
    <property type="project" value="InterPro"/>
</dbReference>
<protein>
    <submittedName>
        <fullName evidence="3">PP-loop family protein</fullName>
    </submittedName>
</protein>
<dbReference type="PIRSF" id="PIRSF004976">
    <property type="entry name" value="ATPase_YdaO"/>
    <property type="match status" value="1"/>
</dbReference>
<proteinExistence type="predicted"/>
<dbReference type="InterPro" id="IPR014729">
    <property type="entry name" value="Rossmann-like_a/b/a_fold"/>
</dbReference>
<dbReference type="Gene3D" id="3.40.50.620">
    <property type="entry name" value="HUPs"/>
    <property type="match status" value="1"/>
</dbReference>
<dbReference type="SUPFAM" id="SSF52402">
    <property type="entry name" value="Adenine nucleotide alpha hydrolases-like"/>
    <property type="match status" value="1"/>
</dbReference>
<dbReference type="PATRIC" id="fig|411475.3.peg.3263"/>